<feature type="region of interest" description="Disordered" evidence="16">
    <location>
        <begin position="228"/>
        <end position="292"/>
    </location>
</feature>
<evidence type="ECO:0000256" key="8">
    <source>
        <dbReference type="ARBA" id="ARBA00022833"/>
    </source>
</evidence>
<evidence type="ECO:0000259" key="18">
    <source>
        <dbReference type="PROSITE" id="PS50103"/>
    </source>
</evidence>
<dbReference type="GO" id="GO:0008270">
    <property type="term" value="F:zinc ion binding"/>
    <property type="evidence" value="ECO:0007669"/>
    <property type="project" value="UniProtKB-KW"/>
</dbReference>
<dbReference type="PhylomeDB" id="A7THZ4"/>
<dbReference type="InterPro" id="IPR035979">
    <property type="entry name" value="RBD_domain_sf"/>
</dbReference>
<feature type="region of interest" description="Disordered" evidence="16">
    <location>
        <begin position="307"/>
        <end position="344"/>
    </location>
</feature>
<feature type="compositionally biased region" description="Basic and acidic residues" evidence="16">
    <location>
        <begin position="231"/>
        <end position="264"/>
    </location>
</feature>
<keyword evidence="10" id="KW-0508">mRNA splicing</keyword>
<dbReference type="OMA" id="WYNKWSQ"/>
<dbReference type="GO" id="GO:0000387">
    <property type="term" value="P:spliceosomal snRNP assembly"/>
    <property type="evidence" value="ECO:0007669"/>
    <property type="project" value="EnsemblFungi"/>
</dbReference>
<evidence type="ECO:0000256" key="3">
    <source>
        <dbReference type="ARBA" id="ARBA00017295"/>
    </source>
</evidence>
<evidence type="ECO:0000256" key="6">
    <source>
        <dbReference type="ARBA" id="ARBA00022728"/>
    </source>
</evidence>
<evidence type="ECO:0000256" key="5">
    <source>
        <dbReference type="ARBA" id="ARBA00022723"/>
    </source>
</evidence>
<keyword evidence="11" id="KW-0539">Nucleus</keyword>
<evidence type="ECO:0000313" key="20">
    <source>
        <dbReference type="Proteomes" id="UP000000267"/>
    </source>
</evidence>
<keyword evidence="5 15" id="KW-0479">Metal-binding</keyword>
<keyword evidence="8 15" id="KW-0862">Zinc</keyword>
<evidence type="ECO:0000256" key="12">
    <source>
        <dbReference type="ARBA" id="ARBA00023306"/>
    </source>
</evidence>
<dbReference type="GO" id="GO:0045292">
    <property type="term" value="P:mRNA cis splicing, via spliceosome"/>
    <property type="evidence" value="ECO:0007669"/>
    <property type="project" value="EnsemblFungi"/>
</dbReference>
<dbReference type="InterPro" id="IPR012677">
    <property type="entry name" value="Nucleotide-bd_a/b_plait_sf"/>
</dbReference>
<dbReference type="InterPro" id="IPR000571">
    <property type="entry name" value="Znf_CCCH"/>
</dbReference>
<comment type="subcellular location">
    <subcellularLocation>
        <location evidence="1">Nucleus</location>
    </subcellularLocation>
</comment>
<dbReference type="GO" id="GO:0071007">
    <property type="term" value="C:U2-type catalytic step 2 spliceosome"/>
    <property type="evidence" value="ECO:0007669"/>
    <property type="project" value="EnsemblFungi"/>
</dbReference>
<evidence type="ECO:0000256" key="2">
    <source>
        <dbReference type="ARBA" id="ARBA00008024"/>
    </source>
</evidence>
<dbReference type="InterPro" id="IPR039171">
    <property type="entry name" value="Cwc2/Slt11"/>
</dbReference>
<keyword evidence="9 14" id="KW-0694">RNA-binding</keyword>
<organism evidence="20">
    <name type="scientific">Vanderwaltozyma polyspora (strain ATCC 22028 / DSM 70294 / BCRC 21397 / CBS 2163 / NBRC 10782 / NRRL Y-8283 / UCD 57-17)</name>
    <name type="common">Kluyveromyces polysporus</name>
    <dbReference type="NCBI Taxonomy" id="436907"/>
    <lineage>
        <taxon>Eukaryota</taxon>
        <taxon>Fungi</taxon>
        <taxon>Dikarya</taxon>
        <taxon>Ascomycota</taxon>
        <taxon>Saccharomycotina</taxon>
        <taxon>Saccharomycetes</taxon>
        <taxon>Saccharomycetales</taxon>
        <taxon>Saccharomycetaceae</taxon>
        <taxon>Vanderwaltozyma</taxon>
    </lineage>
</organism>
<dbReference type="AlphaFoldDB" id="A7THZ4"/>
<dbReference type="Pfam" id="PF16131">
    <property type="entry name" value="Torus"/>
    <property type="match status" value="1"/>
</dbReference>
<sequence length="344" mass="39240">MSGKTVKHWKERSAKVQVRESDLPSSIPPQTGLSFNLWYNKWSQGHSGNARFVNPYRLEPNLHSGVSRGDLEGNKFFCLYFAKGLCCLGKKCTYKHHIPEEEDTIQLNLKTGVLDCFGREKFGEFRDDMGGVGSFRKQNKTLYIGGLTGSLNNKNLSNSQIESRLRFMFGRLGEIERIRYVESKNCAFVSFRFQCNAEFAKEAMSNQTLLIPSDKEWDARKEGTGLLVKWANDDPDPKAKKRMQQESEKEAVNVMKKLLEKHDQNQNQDNNEAENNKRKNTEEESSIFSEGMLSKFKKRRQVIEKETDKCITLNTNSDSTTTSAVPVKSPLVSLQGYESSSDEE</sequence>
<evidence type="ECO:0000256" key="16">
    <source>
        <dbReference type="SAM" id="MobiDB-lite"/>
    </source>
</evidence>
<dbReference type="InterPro" id="IPR032297">
    <property type="entry name" value="Torus"/>
</dbReference>
<dbReference type="PROSITE" id="PS50103">
    <property type="entry name" value="ZF_C3H1"/>
    <property type="match status" value="1"/>
</dbReference>
<evidence type="ECO:0000256" key="15">
    <source>
        <dbReference type="PROSITE-ProRule" id="PRU00723"/>
    </source>
</evidence>
<reference evidence="19 20" key="1">
    <citation type="journal article" date="2007" name="Proc. Natl. Acad. Sci. U.S.A.">
        <title>Independent sorting-out of thousands of duplicated gene pairs in two yeast species descended from a whole-genome duplication.</title>
        <authorList>
            <person name="Scannell D.R."/>
            <person name="Frank A.C."/>
            <person name="Conant G.C."/>
            <person name="Byrne K.P."/>
            <person name="Woolfit M."/>
            <person name="Wolfe K.H."/>
        </authorList>
    </citation>
    <scope>NUCLEOTIDE SEQUENCE [LARGE SCALE GENOMIC DNA]</scope>
    <source>
        <strain evidence="20">ATCC 22028 / DSM 70294 / BCRC 21397 / CBS 2163 / NBRC 10782 / NRRL Y-8283 / UCD 57-17</strain>
    </source>
</reference>
<evidence type="ECO:0000256" key="4">
    <source>
        <dbReference type="ARBA" id="ARBA00022664"/>
    </source>
</evidence>
<dbReference type="PROSITE" id="PS50102">
    <property type="entry name" value="RRM"/>
    <property type="match status" value="1"/>
</dbReference>
<dbReference type="SUPFAM" id="SSF54928">
    <property type="entry name" value="RNA-binding domain, RBD"/>
    <property type="match status" value="1"/>
</dbReference>
<feature type="zinc finger region" description="C3H1-type" evidence="15">
    <location>
        <begin position="72"/>
        <end position="99"/>
    </location>
</feature>
<dbReference type="InterPro" id="IPR000504">
    <property type="entry name" value="RRM_dom"/>
</dbReference>
<keyword evidence="12" id="KW-0131">Cell cycle</keyword>
<keyword evidence="20" id="KW-1185">Reference proteome</keyword>
<comment type="similarity">
    <text evidence="2">Belongs to the RRM CWC2 family.</text>
</comment>
<evidence type="ECO:0000256" key="10">
    <source>
        <dbReference type="ARBA" id="ARBA00023187"/>
    </source>
</evidence>
<dbReference type="PANTHER" id="PTHR14089:SF2">
    <property type="entry name" value="PRE-MRNA-SPLICING FACTOR CWC2"/>
    <property type="match status" value="1"/>
</dbReference>
<feature type="domain" description="RRM" evidence="17">
    <location>
        <begin position="140"/>
        <end position="233"/>
    </location>
</feature>
<dbReference type="RefSeq" id="XP_001646014.1">
    <property type="nucleotide sequence ID" value="XM_001645964.1"/>
</dbReference>
<feature type="domain" description="C3H1-type" evidence="18">
    <location>
        <begin position="72"/>
        <end position="99"/>
    </location>
</feature>
<dbReference type="Proteomes" id="UP000000267">
    <property type="component" value="Unassembled WGS sequence"/>
</dbReference>
<evidence type="ECO:0000256" key="11">
    <source>
        <dbReference type="ARBA" id="ARBA00023242"/>
    </source>
</evidence>
<keyword evidence="6" id="KW-0747">Spliceosome</keyword>
<dbReference type="InParanoid" id="A7THZ4"/>
<dbReference type="EMBL" id="DS480393">
    <property type="protein sequence ID" value="EDO18156.1"/>
    <property type="molecule type" value="Genomic_DNA"/>
</dbReference>
<dbReference type="GO" id="GO:0000974">
    <property type="term" value="C:Prp19 complex"/>
    <property type="evidence" value="ECO:0007669"/>
    <property type="project" value="EnsemblFungi"/>
</dbReference>
<dbReference type="GeneID" id="5546429"/>
<dbReference type="PANTHER" id="PTHR14089">
    <property type="entry name" value="PRE-MRNA-SPLICING FACTOR RBM22"/>
    <property type="match status" value="1"/>
</dbReference>
<evidence type="ECO:0000256" key="1">
    <source>
        <dbReference type="ARBA" id="ARBA00004123"/>
    </source>
</evidence>
<accession>A7THZ4</accession>
<evidence type="ECO:0000256" key="9">
    <source>
        <dbReference type="ARBA" id="ARBA00022884"/>
    </source>
</evidence>
<dbReference type="Gene3D" id="3.30.70.330">
    <property type="match status" value="1"/>
</dbReference>
<dbReference type="OrthoDB" id="10251848at2759"/>
<dbReference type="eggNOG" id="KOG0118">
    <property type="taxonomic scope" value="Eukaryota"/>
</dbReference>
<keyword evidence="4" id="KW-0507">mRNA processing</keyword>
<keyword evidence="7 15" id="KW-0863">Zinc-finger</keyword>
<protein>
    <recommendedName>
        <fullName evidence="3">Pre-mRNA-splicing factor CWC2</fullName>
    </recommendedName>
    <alternativeName>
        <fullName evidence="13">Pre-mRNA-splicing factor cwc2</fullName>
    </alternativeName>
</protein>
<dbReference type="FunCoup" id="A7THZ4">
    <property type="interactions" value="254"/>
</dbReference>
<dbReference type="HOGENOM" id="CLU_043308_0_0_1"/>
<dbReference type="GO" id="GO:0045787">
    <property type="term" value="P:positive regulation of cell cycle"/>
    <property type="evidence" value="ECO:0007669"/>
    <property type="project" value="EnsemblFungi"/>
</dbReference>
<name>A7THZ4_VANPO</name>
<proteinExistence type="inferred from homology"/>
<dbReference type="FunFam" id="3.30.70.330:FF:000713">
    <property type="entry name" value="Pre-mRNA-splicing factor CWC2"/>
    <property type="match status" value="1"/>
</dbReference>
<dbReference type="GO" id="GO:0036002">
    <property type="term" value="F:pre-mRNA binding"/>
    <property type="evidence" value="ECO:0007669"/>
    <property type="project" value="EnsemblFungi"/>
</dbReference>
<evidence type="ECO:0000256" key="13">
    <source>
        <dbReference type="ARBA" id="ARBA00072313"/>
    </source>
</evidence>
<gene>
    <name evidence="19" type="ORF">Kpol_1031p63</name>
</gene>
<evidence type="ECO:0000256" key="14">
    <source>
        <dbReference type="PROSITE-ProRule" id="PRU00176"/>
    </source>
</evidence>
<evidence type="ECO:0000256" key="7">
    <source>
        <dbReference type="ARBA" id="ARBA00022771"/>
    </source>
</evidence>
<dbReference type="GO" id="GO:0017070">
    <property type="term" value="F:U6 snRNA binding"/>
    <property type="evidence" value="ECO:0007669"/>
    <property type="project" value="EnsemblFungi"/>
</dbReference>
<dbReference type="GO" id="GO:0071006">
    <property type="term" value="C:U2-type catalytic step 1 spliceosome"/>
    <property type="evidence" value="ECO:0007669"/>
    <property type="project" value="EnsemblFungi"/>
</dbReference>
<dbReference type="Pfam" id="PF00076">
    <property type="entry name" value="RRM_1"/>
    <property type="match status" value="1"/>
</dbReference>
<feature type="compositionally biased region" description="Low complexity" evidence="16">
    <location>
        <begin position="312"/>
        <end position="323"/>
    </location>
</feature>
<evidence type="ECO:0000313" key="19">
    <source>
        <dbReference type="EMBL" id="EDO18156.1"/>
    </source>
</evidence>
<dbReference type="KEGG" id="vpo:Kpol_1031p63"/>
<dbReference type="STRING" id="436907.A7THZ4"/>
<dbReference type="GO" id="GO:0033120">
    <property type="term" value="P:positive regulation of RNA splicing"/>
    <property type="evidence" value="ECO:0007669"/>
    <property type="project" value="EnsemblFungi"/>
</dbReference>
<evidence type="ECO:0000259" key="17">
    <source>
        <dbReference type="PROSITE" id="PS50102"/>
    </source>
</evidence>